<evidence type="ECO:0000313" key="1">
    <source>
        <dbReference type="EMBL" id="KAJ8873942.1"/>
    </source>
</evidence>
<accession>A0ABQ9GPH4</accession>
<comment type="caution">
    <text evidence="1">The sequence shown here is derived from an EMBL/GenBank/DDBJ whole genome shotgun (WGS) entry which is preliminary data.</text>
</comment>
<dbReference type="SMART" id="SM00185">
    <property type="entry name" value="ARM"/>
    <property type="match status" value="3"/>
</dbReference>
<dbReference type="InterPro" id="IPR016024">
    <property type="entry name" value="ARM-type_fold"/>
</dbReference>
<protein>
    <recommendedName>
        <fullName evidence="3">Armadillo repeat-containing protein 4</fullName>
    </recommendedName>
</protein>
<dbReference type="InterPro" id="IPR000225">
    <property type="entry name" value="Armadillo"/>
</dbReference>
<dbReference type="PANTHER" id="PTHR46241:SF1">
    <property type="entry name" value="OUTER DYNEIN ARM-DOCKING COMPLEX SUBUNIT 2"/>
    <property type="match status" value="1"/>
</dbReference>
<dbReference type="EMBL" id="JARBHB010000010">
    <property type="protein sequence ID" value="KAJ8873942.1"/>
    <property type="molecule type" value="Genomic_DNA"/>
</dbReference>
<sequence length="286" mass="32060">MKQCWNVRAGEIGDLRENPPTSGIVQHELHMRKFGYGLTRNRTKFAQGRCVRQVDLLDVRRAALATPMEELPPEERPQVLVARAGAKALWSLSQSARNKEAMKRSGVMRLLASLIKSVHLDVVVPIMATIQQCASESKYQLGIRTEGMIPDLVRHLSTDNMELKKHCASAIFKCAEDEQTRVLVRQSGGLDPLVGLAKQHAVLEDKPLLAAVTGAIWKCAICPDNVRRLDHLRTVNILVRLLSDENEEVSSSILHLTSSPVRTCHVYCNVRFTQPYPHTCRLFTVK</sequence>
<evidence type="ECO:0000313" key="2">
    <source>
        <dbReference type="Proteomes" id="UP001159363"/>
    </source>
</evidence>
<reference evidence="1 2" key="1">
    <citation type="submission" date="2023-02" db="EMBL/GenBank/DDBJ databases">
        <title>LHISI_Scaffold_Assembly.</title>
        <authorList>
            <person name="Stuart O.P."/>
            <person name="Cleave R."/>
            <person name="Magrath M.J.L."/>
            <person name="Mikheyev A.S."/>
        </authorList>
    </citation>
    <scope>NUCLEOTIDE SEQUENCE [LARGE SCALE GENOMIC DNA]</scope>
    <source>
        <strain evidence="1">Daus_M_001</strain>
        <tissue evidence="1">Leg muscle</tissue>
    </source>
</reference>
<dbReference type="Gene3D" id="1.25.10.10">
    <property type="entry name" value="Leucine-rich Repeat Variant"/>
    <property type="match status" value="1"/>
</dbReference>
<dbReference type="SUPFAM" id="SSF48371">
    <property type="entry name" value="ARM repeat"/>
    <property type="match status" value="1"/>
</dbReference>
<dbReference type="Proteomes" id="UP001159363">
    <property type="component" value="Chromosome 9"/>
</dbReference>
<organism evidence="1 2">
    <name type="scientific">Dryococelus australis</name>
    <dbReference type="NCBI Taxonomy" id="614101"/>
    <lineage>
        <taxon>Eukaryota</taxon>
        <taxon>Metazoa</taxon>
        <taxon>Ecdysozoa</taxon>
        <taxon>Arthropoda</taxon>
        <taxon>Hexapoda</taxon>
        <taxon>Insecta</taxon>
        <taxon>Pterygota</taxon>
        <taxon>Neoptera</taxon>
        <taxon>Polyneoptera</taxon>
        <taxon>Phasmatodea</taxon>
        <taxon>Verophasmatodea</taxon>
        <taxon>Anareolatae</taxon>
        <taxon>Phasmatidae</taxon>
        <taxon>Eurycanthinae</taxon>
        <taxon>Dryococelus</taxon>
    </lineage>
</organism>
<dbReference type="PANTHER" id="PTHR46241">
    <property type="entry name" value="ARMADILLO REPEAT-CONTAINING PROTEIN 4 ARMC4"/>
    <property type="match status" value="1"/>
</dbReference>
<name>A0ABQ9GPH4_9NEOP</name>
<dbReference type="InterPro" id="IPR011989">
    <property type="entry name" value="ARM-like"/>
</dbReference>
<gene>
    <name evidence="1" type="ORF">PR048_024780</name>
</gene>
<keyword evidence="2" id="KW-1185">Reference proteome</keyword>
<proteinExistence type="predicted"/>
<evidence type="ECO:0008006" key="3">
    <source>
        <dbReference type="Google" id="ProtNLM"/>
    </source>
</evidence>